<keyword evidence="3" id="KW-1185">Reference proteome</keyword>
<dbReference type="Proteomes" id="UP001367508">
    <property type="component" value="Unassembled WGS sequence"/>
</dbReference>
<sequence length="309" mass="34670">MWEETRINWWSNPHPHRTSVIWGIQRPLIQTYPSVQHDQSDLVSEIAHALKGTIRDFHPSQVSFSNQNKGLPWPPRQLMRESSSMDQPTKLSRVKDRGNGRPDLSSLCSMLCLDHPHMPSYRYQSNPNSNSGEVAGTRGERLERRIPVIGPTCCGIYAEFTLKCCQMIPDSSPSNNGGADRYLEDTAFSELQSSQTNISTSWLSSSTDRVLQGGLILGWFLQICGIFQEKDSGFPLEEGRFAGALHIGTSFGQSGQGGRDEETVAHGGPFQRRRKVASYNSLLQKRGLQRNHFEFHEEAFFSLGCIAIN</sequence>
<accession>A0AAN9LMK2</accession>
<protein>
    <submittedName>
        <fullName evidence="2">Uncharacterized protein</fullName>
    </submittedName>
</protein>
<evidence type="ECO:0000256" key="1">
    <source>
        <dbReference type="SAM" id="MobiDB-lite"/>
    </source>
</evidence>
<comment type="caution">
    <text evidence="2">The sequence shown here is derived from an EMBL/GenBank/DDBJ whole genome shotgun (WGS) entry which is preliminary data.</text>
</comment>
<organism evidence="2 3">
    <name type="scientific">Canavalia gladiata</name>
    <name type="common">Sword bean</name>
    <name type="synonym">Dolichos gladiatus</name>
    <dbReference type="NCBI Taxonomy" id="3824"/>
    <lineage>
        <taxon>Eukaryota</taxon>
        <taxon>Viridiplantae</taxon>
        <taxon>Streptophyta</taxon>
        <taxon>Embryophyta</taxon>
        <taxon>Tracheophyta</taxon>
        <taxon>Spermatophyta</taxon>
        <taxon>Magnoliopsida</taxon>
        <taxon>eudicotyledons</taxon>
        <taxon>Gunneridae</taxon>
        <taxon>Pentapetalae</taxon>
        <taxon>rosids</taxon>
        <taxon>fabids</taxon>
        <taxon>Fabales</taxon>
        <taxon>Fabaceae</taxon>
        <taxon>Papilionoideae</taxon>
        <taxon>50 kb inversion clade</taxon>
        <taxon>NPAAA clade</taxon>
        <taxon>indigoferoid/millettioid clade</taxon>
        <taxon>Phaseoleae</taxon>
        <taxon>Canavalia</taxon>
    </lineage>
</organism>
<feature type="compositionally biased region" description="Polar residues" evidence="1">
    <location>
        <begin position="80"/>
        <end position="90"/>
    </location>
</feature>
<name>A0AAN9LMK2_CANGL</name>
<feature type="region of interest" description="Disordered" evidence="1">
    <location>
        <begin position="78"/>
        <end position="100"/>
    </location>
</feature>
<dbReference type="AlphaFoldDB" id="A0AAN9LMK2"/>
<gene>
    <name evidence="2" type="ORF">VNO77_19359</name>
</gene>
<evidence type="ECO:0000313" key="2">
    <source>
        <dbReference type="EMBL" id="KAK7338729.1"/>
    </source>
</evidence>
<evidence type="ECO:0000313" key="3">
    <source>
        <dbReference type="Proteomes" id="UP001367508"/>
    </source>
</evidence>
<proteinExistence type="predicted"/>
<reference evidence="2 3" key="1">
    <citation type="submission" date="2024-01" db="EMBL/GenBank/DDBJ databases">
        <title>The genomes of 5 underutilized Papilionoideae crops provide insights into root nodulation and disease resistanc.</title>
        <authorList>
            <person name="Jiang F."/>
        </authorList>
    </citation>
    <scope>NUCLEOTIDE SEQUENCE [LARGE SCALE GENOMIC DNA]</scope>
    <source>
        <strain evidence="2">LVBAO_FW01</strain>
        <tissue evidence="2">Leaves</tissue>
    </source>
</reference>
<dbReference type="EMBL" id="JAYMYQ010000004">
    <property type="protein sequence ID" value="KAK7338729.1"/>
    <property type="molecule type" value="Genomic_DNA"/>
</dbReference>